<proteinExistence type="predicted"/>
<evidence type="ECO:0000256" key="1">
    <source>
        <dbReference type="ARBA" id="ARBA00022679"/>
    </source>
</evidence>
<dbReference type="SUPFAM" id="SSF55729">
    <property type="entry name" value="Acyl-CoA N-acyltransferases (Nat)"/>
    <property type="match status" value="1"/>
</dbReference>
<dbReference type="InterPro" id="IPR050832">
    <property type="entry name" value="Bact_Acetyltransf"/>
</dbReference>
<name>A0A7Y6A485_9CELL</name>
<dbReference type="CDD" id="cd04301">
    <property type="entry name" value="NAT_SF"/>
    <property type="match status" value="1"/>
</dbReference>
<dbReference type="InterPro" id="IPR000182">
    <property type="entry name" value="GNAT_dom"/>
</dbReference>
<feature type="domain" description="N-acetyltransferase" evidence="3">
    <location>
        <begin position="23"/>
        <end position="165"/>
    </location>
</feature>
<evidence type="ECO:0000259" key="3">
    <source>
        <dbReference type="PROSITE" id="PS51186"/>
    </source>
</evidence>
<keyword evidence="5" id="KW-1185">Reference proteome</keyword>
<keyword evidence="2" id="KW-0012">Acyltransferase</keyword>
<accession>A0A7Y6A485</accession>
<dbReference type="PANTHER" id="PTHR43877">
    <property type="entry name" value="AMINOALKYLPHOSPHONATE N-ACETYLTRANSFERASE-RELATED-RELATED"/>
    <property type="match status" value="1"/>
</dbReference>
<dbReference type="AlphaFoldDB" id="A0A7Y6A485"/>
<organism evidence="4 5">
    <name type="scientific">Cellulomonas humilata</name>
    <dbReference type="NCBI Taxonomy" id="144055"/>
    <lineage>
        <taxon>Bacteria</taxon>
        <taxon>Bacillati</taxon>
        <taxon>Actinomycetota</taxon>
        <taxon>Actinomycetes</taxon>
        <taxon>Micrococcales</taxon>
        <taxon>Cellulomonadaceae</taxon>
        <taxon>Cellulomonas</taxon>
    </lineage>
</organism>
<sequence>MEPVEVITVRHPVDGALVPGLVASLDGLWAHDSRRFDPVVARDWPETDGAGYVEAVAGDPDAVLLALRIDGEVQGHLVGRFARADSFRRVPVAVLESMQVSQSRRGAGRGSALVEVFVEWARGRGAQVLSVTAAAANDGARRFYAAHGFTEQSVTHRRWLAPPPG</sequence>
<protein>
    <submittedName>
        <fullName evidence="4">GNAT family N-acetyltransferase</fullName>
    </submittedName>
</protein>
<dbReference type="PANTHER" id="PTHR43877:SF2">
    <property type="entry name" value="AMINOALKYLPHOSPHONATE N-ACETYLTRANSFERASE-RELATED"/>
    <property type="match status" value="1"/>
</dbReference>
<dbReference type="PROSITE" id="PS51186">
    <property type="entry name" value="GNAT"/>
    <property type="match status" value="1"/>
</dbReference>
<dbReference type="Pfam" id="PF00583">
    <property type="entry name" value="Acetyltransf_1"/>
    <property type="match status" value="1"/>
</dbReference>
<reference evidence="4 5" key="1">
    <citation type="submission" date="2020-05" db="EMBL/GenBank/DDBJ databases">
        <title>Genome Sequencing of Type Strains.</title>
        <authorList>
            <person name="Lemaire J.F."/>
            <person name="Inderbitzin P."/>
            <person name="Gregorio O.A."/>
            <person name="Collins S.B."/>
            <person name="Wespe N."/>
            <person name="Knight-Connoni V."/>
        </authorList>
    </citation>
    <scope>NUCLEOTIDE SEQUENCE [LARGE SCALE GENOMIC DNA]</scope>
    <source>
        <strain evidence="4 5">ATCC 25174</strain>
    </source>
</reference>
<dbReference type="RefSeq" id="WP_175349349.1">
    <property type="nucleotide sequence ID" value="NZ_JABMCI010000070.1"/>
</dbReference>
<evidence type="ECO:0000313" key="5">
    <source>
        <dbReference type="Proteomes" id="UP000565724"/>
    </source>
</evidence>
<gene>
    <name evidence="4" type="ORF">HP550_19710</name>
</gene>
<comment type="caution">
    <text evidence="4">The sequence shown here is derived from an EMBL/GenBank/DDBJ whole genome shotgun (WGS) entry which is preliminary data.</text>
</comment>
<evidence type="ECO:0000313" key="4">
    <source>
        <dbReference type="EMBL" id="NUU19481.1"/>
    </source>
</evidence>
<keyword evidence="1 4" id="KW-0808">Transferase</keyword>
<dbReference type="GO" id="GO:0016747">
    <property type="term" value="F:acyltransferase activity, transferring groups other than amino-acyl groups"/>
    <property type="evidence" value="ECO:0007669"/>
    <property type="project" value="InterPro"/>
</dbReference>
<dbReference type="Proteomes" id="UP000565724">
    <property type="component" value="Unassembled WGS sequence"/>
</dbReference>
<dbReference type="EMBL" id="JABMCI010000070">
    <property type="protein sequence ID" value="NUU19481.1"/>
    <property type="molecule type" value="Genomic_DNA"/>
</dbReference>
<evidence type="ECO:0000256" key="2">
    <source>
        <dbReference type="ARBA" id="ARBA00023315"/>
    </source>
</evidence>
<dbReference type="InterPro" id="IPR016181">
    <property type="entry name" value="Acyl_CoA_acyltransferase"/>
</dbReference>
<dbReference type="Gene3D" id="3.40.630.30">
    <property type="match status" value="1"/>
</dbReference>